<evidence type="ECO:0000256" key="1">
    <source>
        <dbReference type="SAM" id="Phobius"/>
    </source>
</evidence>
<reference evidence="2 3" key="1">
    <citation type="journal article" date="2012" name="BMC Genomics">
        <title>The Caulobacter crescentus phage phiCbK: genomics of a canonical phage.</title>
        <authorList>
            <person name="Gill J.J."/>
            <person name="Berry J.D."/>
            <person name="Russell W.K."/>
            <person name="Lessor L."/>
            <person name="Escobar Garcia D.A."/>
            <person name="Hernandez D."/>
            <person name="Kane A."/>
            <person name="Keene J."/>
            <person name="Maddox M."/>
            <person name="Martin R."/>
            <person name="Mohan S."/>
            <person name="Thorn A.M."/>
            <person name="Russell D.H."/>
            <person name="Young R."/>
        </authorList>
    </citation>
    <scope>NUCLEOTIDE SEQUENCE [LARGE SCALE GENOMIC DNA]</scope>
</reference>
<keyword evidence="1" id="KW-0812">Transmembrane</keyword>
<protein>
    <submittedName>
        <fullName evidence="2">Uncharacterized protein</fullName>
    </submittedName>
</protein>
<keyword evidence="1" id="KW-0472">Membrane</keyword>
<gene>
    <name evidence="2" type="ORF">CcrSwift_gp278</name>
</gene>
<dbReference type="GeneID" id="13996813"/>
<evidence type="ECO:0000313" key="2">
    <source>
        <dbReference type="EMBL" id="AFU88596.1"/>
    </source>
</evidence>
<dbReference type="Proteomes" id="UP000000460">
    <property type="component" value="Segment"/>
</dbReference>
<keyword evidence="1" id="KW-1133">Transmembrane helix</keyword>
<organism evidence="2 3">
    <name type="scientific">Caulobacter phage CcrSwift</name>
    <dbReference type="NCBI Taxonomy" id="2927984"/>
    <lineage>
        <taxon>Viruses</taxon>
        <taxon>Duplodnaviria</taxon>
        <taxon>Heunggongvirae</taxon>
        <taxon>Uroviricota</taxon>
        <taxon>Caudoviricetes</taxon>
        <taxon>Jeanschmidtviridae</taxon>
        <taxon>Shapirovirus</taxon>
        <taxon>Shapirovirus swift</taxon>
    </lineage>
</organism>
<sequence length="105" mass="11972">MGLLSIYLTGAALTGVATGVYLFKFRAPATHETYTTTWGYVETDNVAETGNHLGAILLMALFWFVMVPMATVMLLWHLLVRTVDKAWRRRTSRREKTHVGTHRYL</sequence>
<name>K4JTX6_9CAUD</name>
<dbReference type="KEGG" id="vg:13996813"/>
<evidence type="ECO:0000313" key="3">
    <source>
        <dbReference type="Proteomes" id="UP000000460"/>
    </source>
</evidence>
<dbReference type="RefSeq" id="YP_006990011.1">
    <property type="nucleotide sequence ID" value="NC_019411.1"/>
</dbReference>
<keyword evidence="3" id="KW-1185">Reference proteome</keyword>
<feature type="transmembrane region" description="Helical" evidence="1">
    <location>
        <begin position="55"/>
        <end position="80"/>
    </location>
</feature>
<proteinExistence type="predicted"/>
<accession>K4JTX6</accession>
<dbReference type="EMBL" id="JX100809">
    <property type="protein sequence ID" value="AFU88596.1"/>
    <property type="molecule type" value="Genomic_DNA"/>
</dbReference>